<dbReference type="PANTHER" id="PTHR45566:SF2">
    <property type="entry name" value="NARL SUBFAMILY"/>
    <property type="match status" value="1"/>
</dbReference>
<dbReference type="SMART" id="SM00448">
    <property type="entry name" value="REC"/>
    <property type="match status" value="1"/>
</dbReference>
<dbReference type="OrthoDB" id="9805444at2"/>
<dbReference type="KEGG" id="azz:DEW08_03275"/>
<evidence type="ECO:0000259" key="4">
    <source>
        <dbReference type="PROSITE" id="PS50043"/>
    </source>
</evidence>
<dbReference type="Gene3D" id="3.40.50.2300">
    <property type="match status" value="1"/>
</dbReference>
<dbReference type="InterPro" id="IPR001789">
    <property type="entry name" value="Sig_transdc_resp-reg_receiver"/>
</dbReference>
<proteinExistence type="predicted"/>
<dbReference type="GO" id="GO:0006355">
    <property type="term" value="P:regulation of DNA-templated transcription"/>
    <property type="evidence" value="ECO:0007669"/>
    <property type="project" value="InterPro"/>
</dbReference>
<dbReference type="GO" id="GO:0003677">
    <property type="term" value="F:DNA binding"/>
    <property type="evidence" value="ECO:0007669"/>
    <property type="project" value="UniProtKB-KW"/>
</dbReference>
<evidence type="ECO:0000256" key="1">
    <source>
        <dbReference type="ARBA" id="ARBA00022553"/>
    </source>
</evidence>
<evidence type="ECO:0000256" key="2">
    <source>
        <dbReference type="ARBA" id="ARBA00023125"/>
    </source>
</evidence>
<gene>
    <name evidence="6" type="ORF">DEW08_03275</name>
</gene>
<feature type="domain" description="Response regulatory" evidence="5">
    <location>
        <begin position="9"/>
        <end position="126"/>
    </location>
</feature>
<dbReference type="InterPro" id="IPR051015">
    <property type="entry name" value="EvgA-like"/>
</dbReference>
<keyword evidence="7" id="KW-1185">Reference proteome</keyword>
<dbReference type="CDD" id="cd17535">
    <property type="entry name" value="REC_NarL-like"/>
    <property type="match status" value="1"/>
</dbReference>
<evidence type="ECO:0000256" key="3">
    <source>
        <dbReference type="PROSITE-ProRule" id="PRU00169"/>
    </source>
</evidence>
<evidence type="ECO:0000313" key="6">
    <source>
        <dbReference type="EMBL" id="AWK85837.1"/>
    </source>
</evidence>
<organism evidence="6 7">
    <name type="scientific">Azospirillum thermophilum</name>
    <dbReference type="NCBI Taxonomy" id="2202148"/>
    <lineage>
        <taxon>Bacteria</taxon>
        <taxon>Pseudomonadati</taxon>
        <taxon>Pseudomonadota</taxon>
        <taxon>Alphaproteobacteria</taxon>
        <taxon>Rhodospirillales</taxon>
        <taxon>Azospirillaceae</taxon>
        <taxon>Azospirillum</taxon>
    </lineage>
</organism>
<dbReference type="PROSITE" id="PS50043">
    <property type="entry name" value="HTH_LUXR_2"/>
    <property type="match status" value="1"/>
</dbReference>
<dbReference type="SUPFAM" id="SSF52172">
    <property type="entry name" value="CheY-like"/>
    <property type="match status" value="1"/>
</dbReference>
<dbReference type="Pfam" id="PF00072">
    <property type="entry name" value="Response_reg"/>
    <property type="match status" value="1"/>
</dbReference>
<accession>A0A2S2CNE3</accession>
<dbReference type="SMART" id="SM00421">
    <property type="entry name" value="HTH_LUXR"/>
    <property type="match status" value="1"/>
</dbReference>
<dbReference type="InterPro" id="IPR011006">
    <property type="entry name" value="CheY-like_superfamily"/>
</dbReference>
<reference evidence="7" key="1">
    <citation type="submission" date="2018-05" db="EMBL/GenBank/DDBJ databases">
        <title>Azospirillum thermophila sp. nov., a novel isolated from hot spring.</title>
        <authorList>
            <person name="Zhao Z."/>
        </authorList>
    </citation>
    <scope>NUCLEOTIDE SEQUENCE [LARGE SCALE GENOMIC DNA]</scope>
    <source>
        <strain evidence="7">CFH 70021</strain>
    </source>
</reference>
<sequence length="222" mass="23496">MEAATVAPRFLVVDDHALIRHGLALALRMRFPAATVFEAGSLAEASRRVRSVGNLSAVLYDLQMGDTDGLPGVETMLRMLDGVPLIVVSASPDTRVIASCIRAGARGFLPKGSNPEVLDHALPIVLGGGIYAPLPQPVAAVPEPITLTPGAPAGDNPVAQLTERQREVLKLLLQGQSNKEIARSLGVLEGTIKVHLRSVMQRLGVRNRTQLALMAARAGMPI</sequence>
<dbReference type="InterPro" id="IPR058245">
    <property type="entry name" value="NreC/VraR/RcsB-like_REC"/>
</dbReference>
<dbReference type="SUPFAM" id="SSF46894">
    <property type="entry name" value="C-terminal effector domain of the bipartite response regulators"/>
    <property type="match status" value="1"/>
</dbReference>
<dbReference type="Gene3D" id="1.10.10.10">
    <property type="entry name" value="Winged helix-like DNA-binding domain superfamily/Winged helix DNA-binding domain"/>
    <property type="match status" value="1"/>
</dbReference>
<dbReference type="PANTHER" id="PTHR45566">
    <property type="entry name" value="HTH-TYPE TRANSCRIPTIONAL REGULATOR YHJB-RELATED"/>
    <property type="match status" value="1"/>
</dbReference>
<protein>
    <submittedName>
        <fullName evidence="6">DNA-binding response regulator</fullName>
    </submittedName>
</protein>
<dbReference type="PRINTS" id="PR00038">
    <property type="entry name" value="HTHLUXR"/>
</dbReference>
<evidence type="ECO:0000313" key="7">
    <source>
        <dbReference type="Proteomes" id="UP000245629"/>
    </source>
</evidence>
<evidence type="ECO:0000259" key="5">
    <source>
        <dbReference type="PROSITE" id="PS50110"/>
    </source>
</evidence>
<keyword evidence="1 3" id="KW-0597">Phosphoprotein</keyword>
<keyword evidence="2 6" id="KW-0238">DNA-binding</keyword>
<dbReference type="GO" id="GO:0000160">
    <property type="term" value="P:phosphorelay signal transduction system"/>
    <property type="evidence" value="ECO:0007669"/>
    <property type="project" value="InterPro"/>
</dbReference>
<dbReference type="InterPro" id="IPR016032">
    <property type="entry name" value="Sig_transdc_resp-reg_C-effctor"/>
</dbReference>
<dbReference type="AlphaFoldDB" id="A0A2S2CNE3"/>
<dbReference type="PROSITE" id="PS50110">
    <property type="entry name" value="RESPONSE_REGULATORY"/>
    <property type="match status" value="1"/>
</dbReference>
<dbReference type="CDD" id="cd06170">
    <property type="entry name" value="LuxR_C_like"/>
    <property type="match status" value="1"/>
</dbReference>
<feature type="domain" description="HTH luxR-type" evidence="4">
    <location>
        <begin position="154"/>
        <end position="219"/>
    </location>
</feature>
<dbReference type="Proteomes" id="UP000245629">
    <property type="component" value="Chromosome 1"/>
</dbReference>
<dbReference type="Pfam" id="PF00196">
    <property type="entry name" value="GerE"/>
    <property type="match status" value="1"/>
</dbReference>
<dbReference type="InterPro" id="IPR000792">
    <property type="entry name" value="Tscrpt_reg_LuxR_C"/>
</dbReference>
<dbReference type="InterPro" id="IPR036388">
    <property type="entry name" value="WH-like_DNA-bd_sf"/>
</dbReference>
<name>A0A2S2CNE3_9PROT</name>
<feature type="modified residue" description="4-aspartylphosphate" evidence="3">
    <location>
        <position position="61"/>
    </location>
</feature>
<dbReference type="PROSITE" id="PS00622">
    <property type="entry name" value="HTH_LUXR_1"/>
    <property type="match status" value="1"/>
</dbReference>
<dbReference type="EMBL" id="CP029352">
    <property type="protein sequence ID" value="AWK85837.1"/>
    <property type="molecule type" value="Genomic_DNA"/>
</dbReference>